<keyword evidence="5" id="KW-1185">Reference proteome</keyword>
<feature type="transmembrane region" description="Helical" evidence="2">
    <location>
        <begin position="63"/>
        <end position="80"/>
    </location>
</feature>
<gene>
    <name evidence="4" type="ORF">GCM10022262_21970</name>
</gene>
<feature type="domain" description="CBU-0592-like" evidence="3">
    <location>
        <begin position="12"/>
        <end position="80"/>
    </location>
</feature>
<evidence type="ECO:0000256" key="2">
    <source>
        <dbReference type="SAM" id="Phobius"/>
    </source>
</evidence>
<name>A0ABP8EV62_9MICO</name>
<feature type="region of interest" description="Disordered" evidence="1">
    <location>
        <begin position="100"/>
        <end position="173"/>
    </location>
</feature>
<proteinExistence type="predicted"/>
<protein>
    <recommendedName>
        <fullName evidence="3">CBU-0592-like domain-containing protein</fullName>
    </recommendedName>
</protein>
<dbReference type="Pfam" id="PF26604">
    <property type="entry name" value="CBU_0592"/>
    <property type="match status" value="1"/>
</dbReference>
<evidence type="ECO:0000256" key="1">
    <source>
        <dbReference type="SAM" id="MobiDB-lite"/>
    </source>
</evidence>
<keyword evidence="2" id="KW-0472">Membrane</keyword>
<dbReference type="EMBL" id="BAABBA010000009">
    <property type="protein sequence ID" value="GAA4287838.1"/>
    <property type="molecule type" value="Genomic_DNA"/>
</dbReference>
<dbReference type="InterPro" id="IPR058058">
    <property type="entry name" value="CBU_0592-like"/>
</dbReference>
<evidence type="ECO:0000259" key="3">
    <source>
        <dbReference type="Pfam" id="PF26604"/>
    </source>
</evidence>
<reference evidence="5" key="1">
    <citation type="journal article" date="2019" name="Int. J. Syst. Evol. Microbiol.">
        <title>The Global Catalogue of Microorganisms (GCM) 10K type strain sequencing project: providing services to taxonomists for standard genome sequencing and annotation.</title>
        <authorList>
            <consortium name="The Broad Institute Genomics Platform"/>
            <consortium name="The Broad Institute Genome Sequencing Center for Infectious Disease"/>
            <person name="Wu L."/>
            <person name="Ma J."/>
        </authorList>
    </citation>
    <scope>NUCLEOTIDE SEQUENCE [LARGE SCALE GENOMIC DNA]</scope>
    <source>
        <strain evidence="5">JCM 17459</strain>
    </source>
</reference>
<sequence>MPEIVASVIVTAGWVGVIVQLVAYALLSTGRLPAGSVSYQGLNVFGAIAVGASSASSGAWPSAVANGIWIAIGVVAIVALKRHLVTRRLRAAARTAQQLRGQHVARARRAARRSVVSPAQPGTTAETGPLTAEPGPVTAALADRPLHPGSTRPAGRPEHTGRRRRRTREKVAA</sequence>
<dbReference type="Proteomes" id="UP001499841">
    <property type="component" value="Unassembled WGS sequence"/>
</dbReference>
<dbReference type="RefSeq" id="WP_345040978.1">
    <property type="nucleotide sequence ID" value="NZ_BAABBA010000009.1"/>
</dbReference>
<keyword evidence="2" id="KW-0812">Transmembrane</keyword>
<evidence type="ECO:0000313" key="4">
    <source>
        <dbReference type="EMBL" id="GAA4287838.1"/>
    </source>
</evidence>
<feature type="compositionally biased region" description="Basic residues" evidence="1">
    <location>
        <begin position="103"/>
        <end position="112"/>
    </location>
</feature>
<keyword evidence="2" id="KW-1133">Transmembrane helix</keyword>
<evidence type="ECO:0000313" key="5">
    <source>
        <dbReference type="Proteomes" id="UP001499841"/>
    </source>
</evidence>
<feature type="transmembrane region" description="Helical" evidence="2">
    <location>
        <begin position="6"/>
        <end position="27"/>
    </location>
</feature>
<feature type="compositionally biased region" description="Basic residues" evidence="1">
    <location>
        <begin position="161"/>
        <end position="173"/>
    </location>
</feature>
<comment type="caution">
    <text evidence="4">The sequence shown here is derived from an EMBL/GenBank/DDBJ whole genome shotgun (WGS) entry which is preliminary data.</text>
</comment>
<dbReference type="NCBIfam" id="NF047864">
    <property type="entry name" value="CBU_0592_membra"/>
    <property type="match status" value="1"/>
</dbReference>
<accession>A0ABP8EV62</accession>
<organism evidence="4 5">
    <name type="scientific">Georgenia daeguensis</name>
    <dbReference type="NCBI Taxonomy" id="908355"/>
    <lineage>
        <taxon>Bacteria</taxon>
        <taxon>Bacillati</taxon>
        <taxon>Actinomycetota</taxon>
        <taxon>Actinomycetes</taxon>
        <taxon>Micrococcales</taxon>
        <taxon>Bogoriellaceae</taxon>
        <taxon>Georgenia</taxon>
    </lineage>
</organism>